<dbReference type="PANTHER" id="PTHR10366">
    <property type="entry name" value="NAD DEPENDENT EPIMERASE/DEHYDRATASE"/>
    <property type="match status" value="1"/>
</dbReference>
<evidence type="ECO:0000259" key="3">
    <source>
        <dbReference type="Pfam" id="PF01370"/>
    </source>
</evidence>
<comment type="caution">
    <text evidence="4">The sequence shown here is derived from an EMBL/GenBank/DDBJ whole genome shotgun (WGS) entry which is preliminary data.</text>
</comment>
<evidence type="ECO:0000313" key="5">
    <source>
        <dbReference type="Proteomes" id="UP000597444"/>
    </source>
</evidence>
<evidence type="ECO:0000256" key="2">
    <source>
        <dbReference type="ARBA" id="ARBA00023445"/>
    </source>
</evidence>
<dbReference type="SUPFAM" id="SSF51735">
    <property type="entry name" value="NAD(P)-binding Rossmann-fold domains"/>
    <property type="match status" value="1"/>
</dbReference>
<gene>
    <name evidence="4" type="ORF">KSF_075600</name>
</gene>
<organism evidence="4 5">
    <name type="scientific">Reticulibacter mediterranei</name>
    <dbReference type="NCBI Taxonomy" id="2778369"/>
    <lineage>
        <taxon>Bacteria</taxon>
        <taxon>Bacillati</taxon>
        <taxon>Chloroflexota</taxon>
        <taxon>Ktedonobacteria</taxon>
        <taxon>Ktedonobacterales</taxon>
        <taxon>Reticulibacteraceae</taxon>
        <taxon>Reticulibacter</taxon>
    </lineage>
</organism>
<name>A0A8J3IVH9_9CHLR</name>
<evidence type="ECO:0000256" key="1">
    <source>
        <dbReference type="ARBA" id="ARBA00023002"/>
    </source>
</evidence>
<protein>
    <recommendedName>
        <fullName evidence="3">NAD-dependent epimerase/dehydratase domain-containing protein</fullName>
    </recommendedName>
</protein>
<evidence type="ECO:0000313" key="4">
    <source>
        <dbReference type="EMBL" id="GHO97512.1"/>
    </source>
</evidence>
<dbReference type="RefSeq" id="WP_220208055.1">
    <property type="nucleotide sequence ID" value="NZ_BNJK01000001.1"/>
</dbReference>
<reference evidence="4" key="1">
    <citation type="submission" date="2020-10" db="EMBL/GenBank/DDBJ databases">
        <title>Taxonomic study of unclassified bacteria belonging to the class Ktedonobacteria.</title>
        <authorList>
            <person name="Yabe S."/>
            <person name="Wang C.M."/>
            <person name="Zheng Y."/>
            <person name="Sakai Y."/>
            <person name="Cavaletti L."/>
            <person name="Monciardini P."/>
            <person name="Donadio S."/>
        </authorList>
    </citation>
    <scope>NUCLEOTIDE SEQUENCE</scope>
    <source>
        <strain evidence="4">ID150040</strain>
    </source>
</reference>
<dbReference type="GO" id="GO:0016616">
    <property type="term" value="F:oxidoreductase activity, acting on the CH-OH group of donors, NAD or NADP as acceptor"/>
    <property type="evidence" value="ECO:0007669"/>
    <property type="project" value="TreeGrafter"/>
</dbReference>
<dbReference type="Pfam" id="PF01370">
    <property type="entry name" value="Epimerase"/>
    <property type="match status" value="1"/>
</dbReference>
<dbReference type="PANTHER" id="PTHR10366:SF564">
    <property type="entry name" value="STEROL-4-ALPHA-CARBOXYLATE 3-DEHYDROGENASE, DECARBOXYLATING"/>
    <property type="match status" value="1"/>
</dbReference>
<dbReference type="AlphaFoldDB" id="A0A8J3IVH9"/>
<comment type="similarity">
    <text evidence="2">Belongs to the NAD(P)-dependent epimerase/dehydratase family. Dihydroflavonol-4-reductase subfamily.</text>
</comment>
<dbReference type="InterPro" id="IPR001509">
    <property type="entry name" value="Epimerase_deHydtase"/>
</dbReference>
<sequence>MKNQRMRPGDLCLVTGITGYVASWIGKKLLEQGYRVRGTVRSVTDREKIHTMSTLLPGVEFVEADLRSGAGWKEAIEGCQWVFHVASPQAVPSEKDRTSGAISGTRFVLTTAFATQTVEKVVVTSSEAAVSYNHPASQTRFTEDDWTNAEGATDYMRSKTLAEKLAWELARDRTQNPRQVPLSTINPGMILGPSLVPWVRYSHATVKNIAEGKARMSPDMSVPFVDVRDCASMHIAIMNDPGTDGHRHLCFSRNGRYVDLPIAIRNNYAAQGFSPGARTYPRFLMWMLKHFIASVASVYPLLGRETVRETNSPEVYHYHYTDVAQMVRDTMDDLLEKKAIQVNGKEQGV</sequence>
<dbReference type="InterPro" id="IPR036291">
    <property type="entry name" value="NAD(P)-bd_dom_sf"/>
</dbReference>
<keyword evidence="5" id="KW-1185">Reference proteome</keyword>
<dbReference type="EMBL" id="BNJK01000001">
    <property type="protein sequence ID" value="GHO97512.1"/>
    <property type="molecule type" value="Genomic_DNA"/>
</dbReference>
<dbReference type="Proteomes" id="UP000597444">
    <property type="component" value="Unassembled WGS sequence"/>
</dbReference>
<proteinExistence type="inferred from homology"/>
<dbReference type="InterPro" id="IPR050425">
    <property type="entry name" value="NAD(P)_dehydrat-like"/>
</dbReference>
<accession>A0A8J3IVH9</accession>
<dbReference type="Gene3D" id="3.40.50.720">
    <property type="entry name" value="NAD(P)-binding Rossmann-like Domain"/>
    <property type="match status" value="1"/>
</dbReference>
<feature type="domain" description="NAD-dependent epimerase/dehydratase" evidence="3">
    <location>
        <begin position="13"/>
        <end position="243"/>
    </location>
</feature>
<keyword evidence="1" id="KW-0560">Oxidoreductase</keyword>